<name>A0ABT4BCC3_9ACTN</name>
<evidence type="ECO:0000313" key="5">
    <source>
        <dbReference type="EMBL" id="MCY1143637.1"/>
    </source>
</evidence>
<evidence type="ECO:0000256" key="1">
    <source>
        <dbReference type="ARBA" id="ARBA00024322"/>
    </source>
</evidence>
<comment type="similarity">
    <text evidence="3">Belongs to the bacterial microcompartments protein family.</text>
</comment>
<evidence type="ECO:0000313" key="6">
    <source>
        <dbReference type="Proteomes" id="UP001151002"/>
    </source>
</evidence>
<dbReference type="SUPFAM" id="SSF143414">
    <property type="entry name" value="CcmK-like"/>
    <property type="match status" value="1"/>
</dbReference>
<comment type="caution">
    <text evidence="5">The sequence shown here is derived from an EMBL/GenBank/DDBJ whole genome shotgun (WGS) entry which is preliminary data.</text>
</comment>
<proteinExistence type="inferred from homology"/>
<dbReference type="PANTHER" id="PTHR33941">
    <property type="entry name" value="PROPANEDIOL UTILIZATION PROTEIN PDUA"/>
    <property type="match status" value="1"/>
</dbReference>
<evidence type="ECO:0000256" key="2">
    <source>
        <dbReference type="ARBA" id="ARBA00024446"/>
    </source>
</evidence>
<dbReference type="Pfam" id="PF00936">
    <property type="entry name" value="BMC"/>
    <property type="match status" value="1"/>
</dbReference>
<accession>A0ABT4BCC3</accession>
<dbReference type="InterPro" id="IPR037233">
    <property type="entry name" value="CcmK-like_sf"/>
</dbReference>
<dbReference type="InterPro" id="IPR044872">
    <property type="entry name" value="CcmK/CsoS1_BMC"/>
</dbReference>
<dbReference type="InterPro" id="IPR000249">
    <property type="entry name" value="BMC_dom"/>
</dbReference>
<feature type="domain" description="BMC" evidence="4">
    <location>
        <begin position="4"/>
        <end position="88"/>
    </location>
</feature>
<gene>
    <name evidence="5" type="ORF">OWR29_37025</name>
</gene>
<keyword evidence="2" id="KW-1283">Bacterial microcompartment</keyword>
<protein>
    <submittedName>
        <fullName evidence="5">BMC domain-containing protein</fullName>
    </submittedName>
</protein>
<keyword evidence="6" id="KW-1185">Reference proteome</keyword>
<dbReference type="PANTHER" id="PTHR33941:SF11">
    <property type="entry name" value="BACTERIAL MICROCOMPARTMENT SHELL PROTEIN PDUJ"/>
    <property type="match status" value="1"/>
</dbReference>
<evidence type="ECO:0000259" key="4">
    <source>
        <dbReference type="PROSITE" id="PS51930"/>
    </source>
</evidence>
<sequence>MADAFGLIECRGLVATMVAVEAMCKAASVRCARIDRVSGGVVVAVVIGDLAGVGVALEAAGAAVAAYGETPRTQIYPRLEPGAARLLLGTGEPIT</sequence>
<dbReference type="InterPro" id="IPR050575">
    <property type="entry name" value="BMC_shell"/>
</dbReference>
<dbReference type="Proteomes" id="UP001151002">
    <property type="component" value="Unassembled WGS sequence"/>
</dbReference>
<dbReference type="RefSeq" id="WP_267568169.1">
    <property type="nucleotide sequence ID" value="NZ_JAPNTZ010000016.1"/>
</dbReference>
<organism evidence="5 6">
    <name type="scientific">Paractinoplanes pyxinae</name>
    <dbReference type="NCBI Taxonomy" id="2997416"/>
    <lineage>
        <taxon>Bacteria</taxon>
        <taxon>Bacillati</taxon>
        <taxon>Actinomycetota</taxon>
        <taxon>Actinomycetes</taxon>
        <taxon>Micromonosporales</taxon>
        <taxon>Micromonosporaceae</taxon>
        <taxon>Paractinoplanes</taxon>
    </lineage>
</organism>
<evidence type="ECO:0000256" key="3">
    <source>
        <dbReference type="PROSITE-ProRule" id="PRU01278"/>
    </source>
</evidence>
<dbReference type="PROSITE" id="PS51930">
    <property type="entry name" value="BMC_2"/>
    <property type="match status" value="1"/>
</dbReference>
<dbReference type="SMART" id="SM00877">
    <property type="entry name" value="BMC"/>
    <property type="match status" value="1"/>
</dbReference>
<comment type="subcellular location">
    <subcellularLocation>
        <location evidence="1">Bacterial microcompartment</location>
    </subcellularLocation>
</comment>
<reference evidence="5" key="1">
    <citation type="submission" date="2022-11" db="EMBL/GenBank/DDBJ databases">
        <authorList>
            <person name="Somphong A."/>
            <person name="Phongsopitanun W."/>
        </authorList>
    </citation>
    <scope>NUCLEOTIDE SEQUENCE</scope>
    <source>
        <strain evidence="5">Pm04-4</strain>
    </source>
</reference>
<dbReference type="EMBL" id="JAPNTZ010000016">
    <property type="protein sequence ID" value="MCY1143637.1"/>
    <property type="molecule type" value="Genomic_DNA"/>
</dbReference>
<dbReference type="Gene3D" id="3.30.70.1710">
    <property type="match status" value="1"/>
</dbReference>